<reference evidence="2" key="1">
    <citation type="submission" date="2018-11" db="EMBL/GenBank/DDBJ databases">
        <authorList>
            <consortium name="Genoscope - CEA"/>
            <person name="William W."/>
        </authorList>
    </citation>
    <scope>NUCLEOTIDE SEQUENCE</scope>
</reference>
<feature type="non-terminal residue" evidence="2">
    <location>
        <position position="45"/>
    </location>
</feature>
<sequence length="45" mass="4788">MASTKIRAVDVSNDITHSVHPLSNHSSPRANSVVCAVDVEKKTVS</sequence>
<dbReference type="Gramene" id="A06p37570.2_BraZ1">
    <property type="protein sequence ID" value="A06p37570.2_BraZ1.CDS.1"/>
    <property type="gene ID" value="A06g37570.2_BraZ1"/>
</dbReference>
<evidence type="ECO:0000313" key="2">
    <source>
        <dbReference type="EMBL" id="VDC67447.1"/>
    </source>
</evidence>
<gene>
    <name evidence="2" type="ORF">BRAA06T25987Z</name>
    <name evidence="1" type="ORF">BRAPAZ1V2_A06P37570.2</name>
</gene>
<dbReference type="EMBL" id="LS974622">
    <property type="protein sequence ID" value="CAG7871517.1"/>
    <property type="molecule type" value="Genomic_DNA"/>
</dbReference>
<dbReference type="Proteomes" id="UP000694005">
    <property type="component" value="Chromosome A06"/>
</dbReference>
<dbReference type="AlphaFoldDB" id="A0A3P5YIE4"/>
<protein>
    <submittedName>
        <fullName evidence="1">Uncharacterized protein</fullName>
    </submittedName>
</protein>
<proteinExistence type="predicted"/>
<accession>A0A3P5YIE4</accession>
<evidence type="ECO:0000313" key="1">
    <source>
        <dbReference type="EMBL" id="CAG7871517.1"/>
    </source>
</evidence>
<dbReference type="EMBL" id="LR031569">
    <property type="protein sequence ID" value="VDC67447.1"/>
    <property type="molecule type" value="Genomic_DNA"/>
</dbReference>
<name>A0A3P5YIE4_BRACM</name>
<organism evidence="2">
    <name type="scientific">Brassica campestris</name>
    <name type="common">Field mustard</name>
    <dbReference type="NCBI Taxonomy" id="3711"/>
    <lineage>
        <taxon>Eukaryota</taxon>
        <taxon>Viridiplantae</taxon>
        <taxon>Streptophyta</taxon>
        <taxon>Embryophyta</taxon>
        <taxon>Tracheophyta</taxon>
        <taxon>Spermatophyta</taxon>
        <taxon>Magnoliopsida</taxon>
        <taxon>eudicotyledons</taxon>
        <taxon>Gunneridae</taxon>
        <taxon>Pentapetalae</taxon>
        <taxon>rosids</taxon>
        <taxon>malvids</taxon>
        <taxon>Brassicales</taxon>
        <taxon>Brassicaceae</taxon>
        <taxon>Brassiceae</taxon>
        <taxon>Brassica</taxon>
    </lineage>
</organism>